<dbReference type="AlphaFoldDB" id="D6TIZ2"/>
<protein>
    <submittedName>
        <fullName evidence="2">HNH endonuclease</fullName>
    </submittedName>
</protein>
<dbReference type="InterPro" id="IPR025938">
    <property type="entry name" value="RRXRR_dom"/>
</dbReference>
<dbReference type="InterPro" id="IPR047693">
    <property type="entry name" value="RNA-guided_IscB-like"/>
</dbReference>
<reference evidence="2 3" key="1">
    <citation type="journal article" date="2011" name="Stand. Genomic Sci.">
        <title>Non-contiguous finished genome sequence and contextual data of the filamentous soil bacterium Ktedonobacter racemifer type strain (SOSP1-21).</title>
        <authorList>
            <person name="Chang Y.J."/>
            <person name="Land M."/>
            <person name="Hauser L."/>
            <person name="Chertkov O."/>
            <person name="Del Rio T.G."/>
            <person name="Nolan M."/>
            <person name="Copeland A."/>
            <person name="Tice H."/>
            <person name="Cheng J.F."/>
            <person name="Lucas S."/>
            <person name="Han C."/>
            <person name="Goodwin L."/>
            <person name="Pitluck S."/>
            <person name="Ivanova N."/>
            <person name="Ovchinikova G."/>
            <person name="Pati A."/>
            <person name="Chen A."/>
            <person name="Palaniappan K."/>
            <person name="Mavromatis K."/>
            <person name="Liolios K."/>
            <person name="Brettin T."/>
            <person name="Fiebig A."/>
            <person name="Rohde M."/>
            <person name="Abt B."/>
            <person name="Goker M."/>
            <person name="Detter J.C."/>
            <person name="Woyke T."/>
            <person name="Bristow J."/>
            <person name="Eisen J.A."/>
            <person name="Markowitz V."/>
            <person name="Hugenholtz P."/>
            <person name="Kyrpides N.C."/>
            <person name="Klenk H.P."/>
            <person name="Lapidus A."/>
        </authorList>
    </citation>
    <scope>NUCLEOTIDE SEQUENCE [LARGE SCALE GENOMIC DNA]</scope>
    <source>
        <strain evidence="3">DSM 44963</strain>
    </source>
</reference>
<keyword evidence="2" id="KW-0255">Endonuclease</keyword>
<dbReference type="PANTHER" id="PTHR33877">
    <property type="entry name" value="SLL1193 PROTEIN"/>
    <property type="match status" value="1"/>
</dbReference>
<evidence type="ECO:0000313" key="2">
    <source>
        <dbReference type="EMBL" id="EFH89399.1"/>
    </source>
</evidence>
<dbReference type="Pfam" id="PF14239">
    <property type="entry name" value="RRXRR"/>
    <property type="match status" value="1"/>
</dbReference>
<keyword evidence="2" id="KW-0378">Hydrolase</keyword>
<dbReference type="EMBL" id="ADVG01000001">
    <property type="protein sequence ID" value="EFH89399.1"/>
    <property type="molecule type" value="Genomic_DNA"/>
</dbReference>
<dbReference type="Gene3D" id="1.10.30.50">
    <property type="match status" value="1"/>
</dbReference>
<comment type="caution">
    <text evidence="2">The sequence shown here is derived from an EMBL/GenBank/DDBJ whole genome shotgun (WGS) entry which is preliminary data.</text>
</comment>
<dbReference type="OrthoDB" id="147034at2"/>
<dbReference type="Pfam" id="PF14279">
    <property type="entry name" value="HNH_5"/>
    <property type="match status" value="1"/>
</dbReference>
<organism evidence="2 3">
    <name type="scientific">Ktedonobacter racemifer DSM 44963</name>
    <dbReference type="NCBI Taxonomy" id="485913"/>
    <lineage>
        <taxon>Bacteria</taxon>
        <taxon>Bacillati</taxon>
        <taxon>Chloroflexota</taxon>
        <taxon>Ktedonobacteria</taxon>
        <taxon>Ktedonobacterales</taxon>
        <taxon>Ktedonobacteraceae</taxon>
        <taxon>Ktedonobacter</taxon>
    </lineage>
</organism>
<dbReference type="InterPro" id="IPR029471">
    <property type="entry name" value="HNH_5"/>
</dbReference>
<evidence type="ECO:0000313" key="3">
    <source>
        <dbReference type="Proteomes" id="UP000004508"/>
    </source>
</evidence>
<dbReference type="SMART" id="SM00507">
    <property type="entry name" value="HNHc"/>
    <property type="match status" value="1"/>
</dbReference>
<dbReference type="PANTHER" id="PTHR33877:SF2">
    <property type="entry name" value="OS07G0170200 PROTEIN"/>
    <property type="match status" value="1"/>
</dbReference>
<keyword evidence="3" id="KW-1185">Reference proteome</keyword>
<dbReference type="InterPro" id="IPR003615">
    <property type="entry name" value="HNH_nuc"/>
</dbReference>
<accession>D6TIZ2</accession>
<dbReference type="eggNOG" id="COG1403">
    <property type="taxonomic scope" value="Bacteria"/>
</dbReference>
<sequence length="419" mass="47716">MESSIIYVLSISGQPLMPTTRHNKVWYWLRRGLARVVRREPFTIQLCFETSIHTQPVSVGVDTGSKTVGVAATTNGEVVYQAEVHLRTDISEKMTQRRIYRRNRRARKTRYRAARFANRRRQAGWLAPSLRSKAEATVKAVRLVASLLPVGKVNVEVGSFDTQKLQNPEITNLQYQQGELQGYLLREYVLEKWQRTCAYCGVRGVPLELEHIVPKSRWGSNRVSNLTLACRPCNERKGQKTAAEFGFPQIQAQARVPLKDAAHVSAIKTSVLQQLRSFFGATQVSVTYGYETKYKRIQVLGLPKSHTNDAVAIACEIGERVTPREEVYQIRCLPRGQYQRFNGHHSEHKCWAPRKVRGFKLSEVVKAKGMVGYIRGRREKGAFLIKEVSSGKKLIQVVPSKLERVARPTQGWMIMRKPT</sequence>
<dbReference type="CDD" id="cd00085">
    <property type="entry name" value="HNHc"/>
    <property type="match status" value="1"/>
</dbReference>
<name>D6TIZ2_KTERA</name>
<dbReference type="InterPro" id="IPR052892">
    <property type="entry name" value="NA-targeting_endonuclease"/>
</dbReference>
<gene>
    <name evidence="2" type="ORF">Krac_10952</name>
</gene>
<evidence type="ECO:0000259" key="1">
    <source>
        <dbReference type="SMART" id="SM00507"/>
    </source>
</evidence>
<dbReference type="InParanoid" id="D6TIZ2"/>
<dbReference type="Proteomes" id="UP000004508">
    <property type="component" value="Unassembled WGS sequence"/>
</dbReference>
<dbReference type="NCBIfam" id="NF040563">
    <property type="entry name" value="guided_IscB"/>
    <property type="match status" value="1"/>
</dbReference>
<proteinExistence type="predicted"/>
<feature type="domain" description="HNH nuclease" evidence="1">
    <location>
        <begin position="184"/>
        <end position="235"/>
    </location>
</feature>
<dbReference type="RefSeq" id="WP_007905989.1">
    <property type="nucleotide sequence ID" value="NZ_ADVG01000001.1"/>
</dbReference>
<dbReference type="GO" id="GO:0004519">
    <property type="term" value="F:endonuclease activity"/>
    <property type="evidence" value="ECO:0007669"/>
    <property type="project" value="UniProtKB-KW"/>
</dbReference>
<keyword evidence="2" id="KW-0540">Nuclease</keyword>